<dbReference type="EMBL" id="QPJY01000003">
    <property type="protein sequence ID" value="RCX31284.1"/>
    <property type="molecule type" value="Genomic_DNA"/>
</dbReference>
<comment type="caution">
    <text evidence="3">The sequence shown here is derived from an EMBL/GenBank/DDBJ whole genome shotgun (WGS) entry which is preliminary data.</text>
</comment>
<keyword evidence="4" id="KW-1185">Reference proteome</keyword>
<reference evidence="3 4" key="1">
    <citation type="submission" date="2018-07" db="EMBL/GenBank/DDBJ databases">
        <title>Genomic Encyclopedia of Type Strains, Phase IV (KMG-IV): sequencing the most valuable type-strain genomes for metagenomic binning, comparative biology and taxonomic classification.</title>
        <authorList>
            <person name="Goeker M."/>
        </authorList>
    </citation>
    <scope>NUCLEOTIDE SEQUENCE [LARGE SCALE GENOMIC DNA]</scope>
    <source>
        <strain evidence="3 4">DSM 26407</strain>
    </source>
</reference>
<feature type="domain" description="UspA" evidence="2">
    <location>
        <begin position="2"/>
        <end position="154"/>
    </location>
</feature>
<name>A0A369CHG4_9GAMM</name>
<dbReference type="PRINTS" id="PR01438">
    <property type="entry name" value="UNVRSLSTRESS"/>
</dbReference>
<dbReference type="SUPFAM" id="SSF52402">
    <property type="entry name" value="Adenine nucleotide alpha hydrolases-like"/>
    <property type="match status" value="2"/>
</dbReference>
<dbReference type="Pfam" id="PF00582">
    <property type="entry name" value="Usp"/>
    <property type="match status" value="2"/>
</dbReference>
<evidence type="ECO:0000313" key="3">
    <source>
        <dbReference type="EMBL" id="RCX31284.1"/>
    </source>
</evidence>
<dbReference type="PANTHER" id="PTHR46268">
    <property type="entry name" value="STRESS RESPONSE PROTEIN NHAX"/>
    <property type="match status" value="1"/>
</dbReference>
<dbReference type="OrthoDB" id="9804721at2"/>
<accession>A0A369CHG4</accession>
<feature type="domain" description="UspA" evidence="2">
    <location>
        <begin position="200"/>
        <end position="280"/>
    </location>
</feature>
<evidence type="ECO:0000313" key="4">
    <source>
        <dbReference type="Proteomes" id="UP000252707"/>
    </source>
</evidence>
<dbReference type="AlphaFoldDB" id="A0A369CHG4"/>
<protein>
    <submittedName>
        <fullName evidence="3">Universal stress protein family protein</fullName>
    </submittedName>
</protein>
<dbReference type="InterPro" id="IPR006015">
    <property type="entry name" value="Universal_stress_UspA"/>
</dbReference>
<organism evidence="3 4">
    <name type="scientific">Thioalbus denitrificans</name>
    <dbReference type="NCBI Taxonomy" id="547122"/>
    <lineage>
        <taxon>Bacteria</taxon>
        <taxon>Pseudomonadati</taxon>
        <taxon>Pseudomonadota</taxon>
        <taxon>Gammaproteobacteria</taxon>
        <taxon>Chromatiales</taxon>
        <taxon>Ectothiorhodospiraceae</taxon>
        <taxon>Thioalbus</taxon>
    </lineage>
</organism>
<proteinExistence type="inferred from homology"/>
<dbReference type="InterPro" id="IPR006016">
    <property type="entry name" value="UspA"/>
</dbReference>
<evidence type="ECO:0000256" key="1">
    <source>
        <dbReference type="ARBA" id="ARBA00008791"/>
    </source>
</evidence>
<dbReference type="Gene3D" id="3.40.50.12370">
    <property type="match status" value="1"/>
</dbReference>
<dbReference type="PANTHER" id="PTHR46268:SF6">
    <property type="entry name" value="UNIVERSAL STRESS PROTEIN UP12"/>
    <property type="match status" value="1"/>
</dbReference>
<dbReference type="RefSeq" id="WP_114279455.1">
    <property type="nucleotide sequence ID" value="NZ_QPJY01000003.1"/>
</dbReference>
<dbReference type="CDD" id="cd00293">
    <property type="entry name" value="USP-like"/>
    <property type="match status" value="1"/>
</dbReference>
<gene>
    <name evidence="3" type="ORF">DFQ59_103252</name>
</gene>
<sequence>MTHVISCIDGTSVSAAVSDCAAWASLRLGEPLLLLHVLEKSEYPGGSNLAGNIGLGSRESLLEELAALDEKRGRLALEQGRLMLEAARARAVADGVAEPLCRQYHGSLVDTLVELEEELSLLVMGKHDENLGIHVGSRIETVVRVMRRPILVCPPAFSAPARVMIAFDGSATTRKGVAMVAASPLFRGLPCHVVMAGADDARNRAQLDWARATLEAAGFEAPGAIVPGEVERVLCDYRREQAVDMVIMGAYGHSVIRRFLVGSTTTGMIRNAAVPVLLLR</sequence>
<comment type="similarity">
    <text evidence="1">Belongs to the universal stress protein A family.</text>
</comment>
<dbReference type="Proteomes" id="UP000252707">
    <property type="component" value="Unassembled WGS sequence"/>
</dbReference>
<evidence type="ECO:0000259" key="2">
    <source>
        <dbReference type="Pfam" id="PF00582"/>
    </source>
</evidence>